<keyword evidence="3" id="KW-1185">Reference proteome</keyword>
<evidence type="ECO:0000256" key="1">
    <source>
        <dbReference type="SAM" id="SignalP"/>
    </source>
</evidence>
<dbReference type="KEGG" id="msil:METEAL_19690"/>
<keyword evidence="1" id="KW-0732">Signal</keyword>
<protein>
    <submittedName>
        <fullName evidence="2">Uncharacterized protein</fullName>
    </submittedName>
</protein>
<dbReference type="AlphaFoldDB" id="A0AA48GRB4"/>
<dbReference type="Proteomes" id="UP001238179">
    <property type="component" value="Chromosome"/>
</dbReference>
<gene>
    <name evidence="2" type="ORF">METEAL_19690</name>
</gene>
<dbReference type="InterPro" id="IPR021393">
    <property type="entry name" value="DUF3034"/>
</dbReference>
<accession>A0AA48GRB4</accession>
<dbReference type="RefSeq" id="WP_316415707.1">
    <property type="nucleotide sequence ID" value="NZ_AP027080.1"/>
</dbReference>
<dbReference type="EMBL" id="AP027080">
    <property type="protein sequence ID" value="BDU72795.1"/>
    <property type="molecule type" value="Genomic_DNA"/>
</dbReference>
<organism evidence="2 3">
    <name type="scientific">Mesoterricola silvestris</name>
    <dbReference type="NCBI Taxonomy" id="2927979"/>
    <lineage>
        <taxon>Bacteria</taxon>
        <taxon>Pseudomonadati</taxon>
        <taxon>Acidobacteriota</taxon>
        <taxon>Holophagae</taxon>
        <taxon>Holophagales</taxon>
        <taxon>Holophagaceae</taxon>
        <taxon>Mesoterricola</taxon>
    </lineage>
</organism>
<proteinExistence type="predicted"/>
<reference evidence="3" key="1">
    <citation type="journal article" date="2023" name="Int. J. Syst. Evol. Microbiol.">
        <title>Mesoterricola silvestris gen. nov., sp. nov., Mesoterricola sediminis sp. nov., Geothrix oryzae sp. nov., Geothrix edaphica sp. nov., Geothrix rubra sp. nov., and Geothrix limicola sp. nov., six novel members of Acidobacteriota isolated from soils.</title>
        <authorList>
            <person name="Itoh H."/>
            <person name="Sugisawa Y."/>
            <person name="Mise K."/>
            <person name="Xu Z."/>
            <person name="Kuniyasu M."/>
            <person name="Ushijima N."/>
            <person name="Kawano K."/>
            <person name="Kobayashi E."/>
            <person name="Shiratori Y."/>
            <person name="Masuda Y."/>
            <person name="Senoo K."/>
        </authorList>
    </citation>
    <scope>NUCLEOTIDE SEQUENCE [LARGE SCALE GENOMIC DNA]</scope>
    <source>
        <strain evidence="3">W79</strain>
    </source>
</reference>
<dbReference type="Pfam" id="PF11231">
    <property type="entry name" value="DUF3034"/>
    <property type="match status" value="1"/>
</dbReference>
<sequence length="284" mass="29849">MNILSPGKALRRPLWLAAALLVGHSAQAGAPLVGLDGVGGIAFNPLAYVAGTPDPGSFVGKPVVGMWYISLGKAAIDWTTFGVATSLGKRVEVSYGFEAAAVEKLEGIHKNTFAAKVLLLPENTGGAWVPAISVGAKHKNTTFHVSGDTKSDGMDYYLVATKLVTQLPKPVLLSAGVQSTQEQVTGLIGFNKERATIVYGNVDVILASWLCVGVEYRTGPDYGKAGGNYKDASYYNIHAAYFASKQLSFAGAYTNAGKNTWNGGESGDKLGFGGGFVVSMHYTF</sequence>
<evidence type="ECO:0000313" key="2">
    <source>
        <dbReference type="EMBL" id="BDU72795.1"/>
    </source>
</evidence>
<feature type="chain" id="PRO_5041403364" evidence="1">
    <location>
        <begin position="29"/>
        <end position="284"/>
    </location>
</feature>
<feature type="signal peptide" evidence="1">
    <location>
        <begin position="1"/>
        <end position="28"/>
    </location>
</feature>
<evidence type="ECO:0000313" key="3">
    <source>
        <dbReference type="Proteomes" id="UP001238179"/>
    </source>
</evidence>
<name>A0AA48GRB4_9BACT</name>